<dbReference type="HOGENOM" id="CLU_900930_0_0_1"/>
<organism evidence="4 5">
    <name type="scientific">Megaselia scalaris</name>
    <name type="common">Humpbacked fly</name>
    <name type="synonym">Phora scalaris</name>
    <dbReference type="NCBI Taxonomy" id="36166"/>
    <lineage>
        <taxon>Eukaryota</taxon>
        <taxon>Metazoa</taxon>
        <taxon>Ecdysozoa</taxon>
        <taxon>Arthropoda</taxon>
        <taxon>Hexapoda</taxon>
        <taxon>Insecta</taxon>
        <taxon>Pterygota</taxon>
        <taxon>Neoptera</taxon>
        <taxon>Endopterygota</taxon>
        <taxon>Diptera</taxon>
        <taxon>Brachycera</taxon>
        <taxon>Muscomorpha</taxon>
        <taxon>Platypezoidea</taxon>
        <taxon>Phoridae</taxon>
        <taxon>Megaseliini</taxon>
        <taxon>Megaselia</taxon>
    </lineage>
</organism>
<dbReference type="OMA" id="FMHESSI"/>
<name>T1GJR9_MEGSC</name>
<keyword evidence="1" id="KW-0378">Hydrolase</keyword>
<accession>T1GJR9</accession>
<dbReference type="GO" id="GO:0005737">
    <property type="term" value="C:cytoplasm"/>
    <property type="evidence" value="ECO:0007669"/>
    <property type="project" value="TreeGrafter"/>
</dbReference>
<keyword evidence="3" id="KW-1133">Transmembrane helix</keyword>
<dbReference type="AlphaFoldDB" id="T1GJR9"/>
<keyword evidence="3" id="KW-0472">Membrane</keyword>
<dbReference type="EMBL" id="CAQQ02135665">
    <property type="status" value="NOT_ANNOTATED_CDS"/>
    <property type="molecule type" value="Genomic_DNA"/>
</dbReference>
<dbReference type="PANTHER" id="PTHR12187">
    <property type="entry name" value="AGAP000124-PA"/>
    <property type="match status" value="1"/>
</dbReference>
<feature type="transmembrane region" description="Helical" evidence="3">
    <location>
        <begin position="12"/>
        <end position="35"/>
    </location>
</feature>
<dbReference type="InterPro" id="IPR039034">
    <property type="entry name" value="INPP4"/>
</dbReference>
<proteinExistence type="predicted"/>
<sequence>LEKPFTFLDTNSLIIINLIFVLSFQLTSLITSLMAKLWGTSITPNFIEILKNLGPLAYFEGLLSLYGGEIDMWGDMCIAIEDLHSVNFNLMRSNLQRESTSIPMPRLTGSRNNLTVFLPVPESVYGILPTKELLTFKVTPVFFNIGINEKATVSETLGYTREQHRSNWDNFDRLKLYFIRYKKLNIMVPDTPSRNETLTPVENIAGSLLAMEEELRANPSKNVKLLHLAEDITRAMQGLRFTSCKSAKDRTGMAVTLEQCRVLQQEFHLASNSIENVLNIMRR</sequence>
<evidence type="ECO:0000256" key="1">
    <source>
        <dbReference type="ARBA" id="ARBA00022801"/>
    </source>
</evidence>
<keyword evidence="3" id="KW-0812">Transmembrane</keyword>
<evidence type="ECO:0000313" key="4">
    <source>
        <dbReference type="EnsemblMetazoa" id="MESCA003719-PA"/>
    </source>
</evidence>
<dbReference type="PANTHER" id="PTHR12187:SF11">
    <property type="entry name" value="PHOSPHATIDYLINOSITOL-3,4-BISPHOSPHATE 4-PHOSPHATASE"/>
    <property type="match status" value="1"/>
</dbReference>
<keyword evidence="5" id="KW-1185">Reference proteome</keyword>
<reference evidence="5" key="1">
    <citation type="submission" date="2013-02" db="EMBL/GenBank/DDBJ databases">
        <authorList>
            <person name="Hughes D."/>
        </authorList>
    </citation>
    <scope>NUCLEOTIDE SEQUENCE</scope>
    <source>
        <strain>Durham</strain>
        <strain evidence="5">NC isolate 2 -- Noor lab</strain>
    </source>
</reference>
<evidence type="ECO:0000256" key="3">
    <source>
        <dbReference type="SAM" id="Phobius"/>
    </source>
</evidence>
<evidence type="ECO:0000313" key="5">
    <source>
        <dbReference type="Proteomes" id="UP000015102"/>
    </source>
</evidence>
<dbReference type="GO" id="GO:0016316">
    <property type="term" value="F:phosphatidylinositol-3,4-bisphosphate 4-phosphatase activity"/>
    <property type="evidence" value="ECO:0007669"/>
    <property type="project" value="InterPro"/>
</dbReference>
<protein>
    <submittedName>
        <fullName evidence="4">Uncharacterized protein</fullName>
    </submittedName>
</protein>
<reference evidence="4" key="2">
    <citation type="submission" date="2015-06" db="UniProtKB">
        <authorList>
            <consortium name="EnsemblMetazoa"/>
        </authorList>
    </citation>
    <scope>IDENTIFICATION</scope>
</reference>
<dbReference type="EnsemblMetazoa" id="MESCA003719-RA">
    <property type="protein sequence ID" value="MESCA003719-PA"/>
    <property type="gene ID" value="MESCA003719"/>
</dbReference>
<evidence type="ECO:0000256" key="2">
    <source>
        <dbReference type="ARBA" id="ARBA00023098"/>
    </source>
</evidence>
<keyword evidence="2" id="KW-0443">Lipid metabolism</keyword>
<dbReference type="STRING" id="36166.T1GJR9"/>
<dbReference type="Proteomes" id="UP000015102">
    <property type="component" value="Unassembled WGS sequence"/>
</dbReference>